<feature type="coiled-coil region" evidence="1">
    <location>
        <begin position="21"/>
        <end position="135"/>
    </location>
</feature>
<sequence>MEDGTTIEGEVSNDRNVEIAADEASSKISQLKERITDLENENGTIIRENKEYKQKVKELKSSVRDLSAENVNLKKQVNKVQSENKASQVVVARAAELDTEVSRLQHDLAAAMSDLKESSEELTDLKRDLMGIKVREKEKDVKLGAVEMEKALLVAKVEKLAGLESSLRDELEVKEKEIRGLKKNVEELKVVVGSSKNSEKLKNELENTIEKMKADISVLESSLDEKEKVISGLKTKEGAVLDGAINGDAMVEGGKKGLNGGSKTKRMDICWGINRCCCCCCCSGDRMLHTSQKETLI</sequence>
<proteinExistence type="predicted"/>
<evidence type="ECO:0000313" key="2">
    <source>
        <dbReference type="EMBL" id="KAL0406525.1"/>
    </source>
</evidence>
<dbReference type="Gene3D" id="1.10.287.1490">
    <property type="match status" value="1"/>
</dbReference>
<accession>A0AAW2TNK6</accession>
<dbReference type="AlphaFoldDB" id="A0AAW2TNK6"/>
<feature type="coiled-coil region" evidence="1">
    <location>
        <begin position="164"/>
        <end position="229"/>
    </location>
</feature>
<keyword evidence="1" id="KW-0175">Coiled coil</keyword>
<evidence type="ECO:0000256" key="1">
    <source>
        <dbReference type="SAM" id="Coils"/>
    </source>
</evidence>
<name>A0AAW2TNK6_9LAMI</name>
<gene>
    <name evidence="2" type="ORF">Slati_3966400</name>
</gene>
<reference evidence="2" key="2">
    <citation type="journal article" date="2024" name="Plant">
        <title>Genomic evolution and insights into agronomic trait innovations of Sesamum species.</title>
        <authorList>
            <person name="Miao H."/>
            <person name="Wang L."/>
            <person name="Qu L."/>
            <person name="Liu H."/>
            <person name="Sun Y."/>
            <person name="Le M."/>
            <person name="Wang Q."/>
            <person name="Wei S."/>
            <person name="Zheng Y."/>
            <person name="Lin W."/>
            <person name="Duan Y."/>
            <person name="Cao H."/>
            <person name="Xiong S."/>
            <person name="Wang X."/>
            <person name="Wei L."/>
            <person name="Li C."/>
            <person name="Ma Q."/>
            <person name="Ju M."/>
            <person name="Zhao R."/>
            <person name="Li G."/>
            <person name="Mu C."/>
            <person name="Tian Q."/>
            <person name="Mei H."/>
            <person name="Zhang T."/>
            <person name="Gao T."/>
            <person name="Zhang H."/>
        </authorList>
    </citation>
    <scope>NUCLEOTIDE SEQUENCE</scope>
    <source>
        <strain evidence="2">KEN1</strain>
    </source>
</reference>
<organism evidence="2">
    <name type="scientific">Sesamum latifolium</name>
    <dbReference type="NCBI Taxonomy" id="2727402"/>
    <lineage>
        <taxon>Eukaryota</taxon>
        <taxon>Viridiplantae</taxon>
        <taxon>Streptophyta</taxon>
        <taxon>Embryophyta</taxon>
        <taxon>Tracheophyta</taxon>
        <taxon>Spermatophyta</taxon>
        <taxon>Magnoliopsida</taxon>
        <taxon>eudicotyledons</taxon>
        <taxon>Gunneridae</taxon>
        <taxon>Pentapetalae</taxon>
        <taxon>asterids</taxon>
        <taxon>lamiids</taxon>
        <taxon>Lamiales</taxon>
        <taxon>Pedaliaceae</taxon>
        <taxon>Sesamum</taxon>
    </lineage>
</organism>
<protein>
    <submittedName>
        <fullName evidence="2">Uncharacterized protein</fullName>
    </submittedName>
</protein>
<reference evidence="2" key="1">
    <citation type="submission" date="2020-06" db="EMBL/GenBank/DDBJ databases">
        <authorList>
            <person name="Li T."/>
            <person name="Hu X."/>
            <person name="Zhang T."/>
            <person name="Song X."/>
            <person name="Zhang H."/>
            <person name="Dai N."/>
            <person name="Sheng W."/>
            <person name="Hou X."/>
            <person name="Wei L."/>
        </authorList>
    </citation>
    <scope>NUCLEOTIDE SEQUENCE</scope>
    <source>
        <strain evidence="2">KEN1</strain>
        <tissue evidence="2">Leaf</tissue>
    </source>
</reference>
<dbReference type="EMBL" id="JACGWN010000014">
    <property type="protein sequence ID" value="KAL0406525.1"/>
    <property type="molecule type" value="Genomic_DNA"/>
</dbReference>
<comment type="caution">
    <text evidence="2">The sequence shown here is derived from an EMBL/GenBank/DDBJ whole genome shotgun (WGS) entry which is preliminary data.</text>
</comment>